<evidence type="ECO:0000256" key="1">
    <source>
        <dbReference type="SAM" id="Coils"/>
    </source>
</evidence>
<dbReference type="Proteomes" id="UP000481037">
    <property type="component" value="Unassembled WGS sequence"/>
</dbReference>
<dbReference type="RefSeq" id="WP_154363141.1">
    <property type="nucleotide sequence ID" value="NZ_WKJM01000004.1"/>
</dbReference>
<evidence type="ECO:0000313" key="3">
    <source>
        <dbReference type="EMBL" id="MRX07529.1"/>
    </source>
</evidence>
<keyword evidence="2" id="KW-0472">Membrane</keyword>
<feature type="transmembrane region" description="Helical" evidence="2">
    <location>
        <begin position="275"/>
        <end position="294"/>
    </location>
</feature>
<evidence type="ECO:0000313" key="4">
    <source>
        <dbReference type="Proteomes" id="UP000481037"/>
    </source>
</evidence>
<gene>
    <name evidence="3" type="ORF">GJ697_06775</name>
</gene>
<keyword evidence="2" id="KW-0812">Transmembrane</keyword>
<evidence type="ECO:0000256" key="2">
    <source>
        <dbReference type="SAM" id="Phobius"/>
    </source>
</evidence>
<feature type="transmembrane region" description="Helical" evidence="2">
    <location>
        <begin position="238"/>
        <end position="263"/>
    </location>
</feature>
<keyword evidence="4" id="KW-1185">Reference proteome</keyword>
<keyword evidence="2" id="KW-1133">Transmembrane helix</keyword>
<dbReference type="EMBL" id="WKJM01000004">
    <property type="protein sequence ID" value="MRX07529.1"/>
    <property type="molecule type" value="Genomic_DNA"/>
</dbReference>
<keyword evidence="1" id="KW-0175">Coiled coil</keyword>
<reference evidence="3 4" key="1">
    <citation type="submission" date="2019-11" db="EMBL/GenBank/DDBJ databases">
        <title>Novel species isolated from a subtropical stream in China.</title>
        <authorList>
            <person name="Lu H."/>
        </authorList>
    </citation>
    <scope>NUCLEOTIDE SEQUENCE [LARGE SCALE GENOMIC DNA]</scope>
    <source>
        <strain evidence="3 4">FT25W</strain>
    </source>
</reference>
<protein>
    <recommendedName>
        <fullName evidence="5">Zinc ribbon domain-containing protein</fullName>
    </recommendedName>
</protein>
<feature type="coiled-coil region" evidence="1">
    <location>
        <begin position="176"/>
        <end position="203"/>
    </location>
</feature>
<feature type="transmembrane region" description="Helical" evidence="2">
    <location>
        <begin position="321"/>
        <end position="346"/>
    </location>
</feature>
<accession>A0A6L5QD20</accession>
<sequence length="408" mass="46256">MLASITNWGKGKWRILTRANGSRRLSWFALLLAFALDIYVLNLLVDGMKNAQDTVNQPFSGVSRECASASMELLAANTTERASKITQAWFNAREHREQFSDYGRRLVPICVKIGERWVSAVSDSKLLALAQQHHQQLQQTDKIKSDIDRLKSTYSDALLEKIARQKRSDSILPVEASEIKATVTEMQAALAELQRQTAATEQAILQLPLIAAYFRYLQTLPLANEFDKADKRFERQAFWYPFKMLGAQAAFILPLLAIAIAWNARVIKKQQDIRILISSHIVLVCALPILIRLLEFIRELLPYGLLEWLLDQLNQWQLGFVWYYVLIAACIAGGLLLIFIAQHTLFSTARLRLFRLRKAQCQACGEKLLKRDQGWCEICGASQAAPCRQCGQPRRLLAFHCGHCGTPV</sequence>
<organism evidence="3 4">
    <name type="scientific">Duganella alba</name>
    <dbReference type="NCBI Taxonomy" id="2666081"/>
    <lineage>
        <taxon>Bacteria</taxon>
        <taxon>Pseudomonadati</taxon>
        <taxon>Pseudomonadota</taxon>
        <taxon>Betaproteobacteria</taxon>
        <taxon>Burkholderiales</taxon>
        <taxon>Oxalobacteraceae</taxon>
        <taxon>Telluria group</taxon>
        <taxon>Duganella</taxon>
    </lineage>
</organism>
<proteinExistence type="predicted"/>
<comment type="caution">
    <text evidence="3">The sequence shown here is derived from an EMBL/GenBank/DDBJ whole genome shotgun (WGS) entry which is preliminary data.</text>
</comment>
<evidence type="ECO:0008006" key="5">
    <source>
        <dbReference type="Google" id="ProtNLM"/>
    </source>
</evidence>
<feature type="transmembrane region" description="Helical" evidence="2">
    <location>
        <begin position="25"/>
        <end position="45"/>
    </location>
</feature>
<dbReference type="AlphaFoldDB" id="A0A6L5QD20"/>
<name>A0A6L5QD20_9BURK</name>